<evidence type="ECO:0000256" key="3">
    <source>
        <dbReference type="ARBA" id="ARBA00022801"/>
    </source>
</evidence>
<dbReference type="EMBL" id="JAHBAY010000003">
    <property type="protein sequence ID" value="MBT0769014.1"/>
    <property type="molecule type" value="Genomic_DNA"/>
</dbReference>
<protein>
    <submittedName>
        <fullName evidence="6">Matrixin family metalloprotease</fullName>
        <ecNumber evidence="6">3.4.24.-</ecNumber>
    </submittedName>
</protein>
<dbReference type="EC" id="3.4.24.-" evidence="6"/>
<keyword evidence="4" id="KW-0862">Zinc</keyword>
<dbReference type="InterPro" id="IPR001818">
    <property type="entry name" value="Pept_M10_metallopeptidase"/>
</dbReference>
<dbReference type="GO" id="GO:0008237">
    <property type="term" value="F:metallopeptidase activity"/>
    <property type="evidence" value="ECO:0007669"/>
    <property type="project" value="UniProtKB-KW"/>
</dbReference>
<reference evidence="6 7" key="1">
    <citation type="submission" date="2021-05" db="EMBL/GenBank/DDBJ databases">
        <title>Kineosporia and Streptomyces sp. nov. two new marine actinobacteria isolated from Coral.</title>
        <authorList>
            <person name="Buangrab K."/>
            <person name="Sutthacheep M."/>
            <person name="Yeemin T."/>
            <person name="Harunari E."/>
            <person name="Igarashi Y."/>
            <person name="Kanchanasin P."/>
            <person name="Tanasupawat S."/>
            <person name="Phongsopitanun W."/>
        </authorList>
    </citation>
    <scope>NUCLEOTIDE SEQUENCE [LARGE SCALE GENOMIC DNA]</scope>
    <source>
        <strain evidence="6 7">J2-2</strain>
    </source>
</reference>
<keyword evidence="6" id="KW-0482">Metalloprotease</keyword>
<name>A0ABS5THD8_9ACTN</name>
<evidence type="ECO:0000313" key="7">
    <source>
        <dbReference type="Proteomes" id="UP001197247"/>
    </source>
</evidence>
<keyword evidence="2" id="KW-0479">Metal-binding</keyword>
<dbReference type="Pfam" id="PF00413">
    <property type="entry name" value="Peptidase_M10"/>
    <property type="match status" value="1"/>
</dbReference>
<evidence type="ECO:0000313" key="6">
    <source>
        <dbReference type="EMBL" id="MBT0769014.1"/>
    </source>
</evidence>
<gene>
    <name evidence="6" type="ORF">KIH74_08755</name>
</gene>
<dbReference type="Proteomes" id="UP001197247">
    <property type="component" value="Unassembled WGS sequence"/>
</dbReference>
<comment type="caution">
    <text evidence="6">The sequence shown here is derived from an EMBL/GenBank/DDBJ whole genome shotgun (WGS) entry which is preliminary data.</text>
</comment>
<organism evidence="6 7">
    <name type="scientific">Kineosporia corallincola</name>
    <dbReference type="NCBI Taxonomy" id="2835133"/>
    <lineage>
        <taxon>Bacteria</taxon>
        <taxon>Bacillati</taxon>
        <taxon>Actinomycetota</taxon>
        <taxon>Actinomycetes</taxon>
        <taxon>Kineosporiales</taxon>
        <taxon>Kineosporiaceae</taxon>
        <taxon>Kineosporia</taxon>
    </lineage>
</organism>
<keyword evidence="7" id="KW-1185">Reference proteome</keyword>
<evidence type="ECO:0000259" key="5">
    <source>
        <dbReference type="Pfam" id="PF00413"/>
    </source>
</evidence>
<keyword evidence="3 6" id="KW-0378">Hydrolase</keyword>
<accession>A0ABS5THD8</accession>
<dbReference type="Gene3D" id="3.40.390.10">
    <property type="entry name" value="Collagenase (Catalytic Domain)"/>
    <property type="match status" value="1"/>
</dbReference>
<evidence type="ECO:0000256" key="1">
    <source>
        <dbReference type="ARBA" id="ARBA00022670"/>
    </source>
</evidence>
<dbReference type="SUPFAM" id="SSF55486">
    <property type="entry name" value="Metalloproteases ('zincins'), catalytic domain"/>
    <property type="match status" value="1"/>
</dbReference>
<proteinExistence type="predicted"/>
<dbReference type="InterPro" id="IPR024079">
    <property type="entry name" value="MetalloPept_cat_dom_sf"/>
</dbReference>
<evidence type="ECO:0000256" key="2">
    <source>
        <dbReference type="ARBA" id="ARBA00022723"/>
    </source>
</evidence>
<keyword evidence="1" id="KW-0645">Protease</keyword>
<feature type="domain" description="Peptidase M10 metallopeptidase" evidence="5">
    <location>
        <begin position="215"/>
        <end position="281"/>
    </location>
</feature>
<dbReference type="RefSeq" id="WP_214155307.1">
    <property type="nucleotide sequence ID" value="NZ_JAHBAY010000003.1"/>
</dbReference>
<evidence type="ECO:0000256" key="4">
    <source>
        <dbReference type="ARBA" id="ARBA00022833"/>
    </source>
</evidence>
<sequence>MMTTRDGVLTVRWRDMTVKKRIEWTGLGIAALVGAGLLIAPQIVPTAVEAATVHETSEVTHSSAYQVSSITSNDVGLMTSTDTETYDAGSYSLMRADLHSGKASNIRWNPCQRVVSYRVNLVGLPESEHKEMLRTIMESFKKLHAATGIIYRYRGDTDFVPQKDTIQQQPAEIVVAVVKPQSDTDFQMEEDYPAWGGVLWTSWFDNDEEGAAAVRGQVLLDATRIENLAEGFGAGLTRGNVVLHELGHVTGLGDAKKKGELMYPVLSKSTPDGFAAGDLEGLEEVGKQAGCISIPSYVKVGDLS</sequence>